<organism evidence="1 2">
    <name type="scientific">Chrysochromulina ericina virus CeV-01B</name>
    <dbReference type="NCBI Taxonomy" id="3070830"/>
    <lineage>
        <taxon>Viruses</taxon>
        <taxon>Varidnaviria</taxon>
        <taxon>Bamfordvirae</taxon>
        <taxon>Nucleocytoviricota</taxon>
        <taxon>Megaviricetes</taxon>
        <taxon>Imitervirales</taxon>
        <taxon>Mesomimiviridae</taxon>
        <taxon>Tethysvirus</taxon>
        <taxon>Tethysvirus raunefjordenense</taxon>
    </lineage>
</organism>
<dbReference type="KEGG" id="vg:26049105"/>
<evidence type="ECO:0000313" key="1">
    <source>
        <dbReference type="EMBL" id="ALH23144.1"/>
    </source>
</evidence>
<keyword evidence="2" id="KW-1185">Reference proteome</keyword>
<dbReference type="EMBL" id="KT820662">
    <property type="protein sequence ID" value="ALH23144.1"/>
    <property type="molecule type" value="Genomic_DNA"/>
</dbReference>
<accession>A0A0N9QYF4</accession>
<dbReference type="Proteomes" id="UP000203826">
    <property type="component" value="Segment"/>
</dbReference>
<name>A0A0N9QYF4_9VIRU</name>
<reference evidence="1 2" key="1">
    <citation type="journal article" date="2015" name="Genome Announc.">
        <title>The 474-Kilobase-Pair Complete Genome Sequence of CeV-01B, a Virus Infecting Haptolina (Chrysochromulina) ericina (Prymnesiophyceae).</title>
        <authorList>
            <person name="Gallot-Lavallee L."/>
            <person name="Pagarete A."/>
            <person name="Legendre M."/>
            <person name="Santini S."/>
            <person name="Sandaa R.A."/>
            <person name="Himmelbauer H."/>
            <person name="Ogata H."/>
            <person name="Bratbak G."/>
            <person name="Claverie J.M."/>
        </authorList>
    </citation>
    <scope>NUCLEOTIDE SEQUENCE [LARGE SCALE GENOMIC DNA]</scope>
    <source>
        <strain evidence="1">CeV-01B</strain>
    </source>
</reference>
<protein>
    <submittedName>
        <fullName evidence="1">Uncharacterized protein</fullName>
    </submittedName>
</protein>
<sequence>MSLEDNFHINSHNNYKTLIARFKVNKLFIDNLKDNIKSDRFNNVLNLISDYNNYLQIYTGEDILNNKHPDIEVQINNNILEFHINHSKIGGLLLIKLFECIINSKSRKILKTDILHGLLYSVYDIKNIYNLIKSPCNKVYNDKLLHYTKTYNIVKTFNISRVTQSYYELFFDVLHALDKSTIKIGIPIPFDKYNIINNVGIVIFDFNKTTSIKELDNILKNNINLAYATNVINLYGNNFTNLLNIDNFKARTKLDIICSTFISDNSAIPGDFSLQPTVNIYEGAYISLYIRLSGTSNKKEATAYAAVTSNNSKQKWNNLKFIKY</sequence>
<proteinExistence type="predicted"/>
<gene>
    <name evidence="1" type="ORF">ceV_238</name>
</gene>
<evidence type="ECO:0000313" key="2">
    <source>
        <dbReference type="Proteomes" id="UP000203826"/>
    </source>
</evidence>